<feature type="domain" description="Pyruvate carboxyltransferase" evidence="4">
    <location>
        <begin position="16"/>
        <end position="267"/>
    </location>
</feature>
<accession>A0A2R4VZ70</accession>
<dbReference type="Pfam" id="PF22617">
    <property type="entry name" value="HCS_D2"/>
    <property type="match status" value="1"/>
</dbReference>
<name>A0A2R4VZ70_THEAF</name>
<dbReference type="PROSITE" id="PS00816">
    <property type="entry name" value="AIPM_HOMOCIT_SYNTH_2"/>
    <property type="match status" value="1"/>
</dbReference>
<dbReference type="EMBL" id="CP020921">
    <property type="protein sequence ID" value="AWB09843.1"/>
    <property type="molecule type" value="Genomic_DNA"/>
</dbReference>
<dbReference type="KEGG" id="taci:TDSAC_0468"/>
<dbReference type="GO" id="GO:0019752">
    <property type="term" value="P:carboxylic acid metabolic process"/>
    <property type="evidence" value="ECO:0007669"/>
    <property type="project" value="InterPro"/>
</dbReference>
<dbReference type="PROSITE" id="PS50991">
    <property type="entry name" value="PYR_CT"/>
    <property type="match status" value="1"/>
</dbReference>
<proteinExistence type="inferred from homology"/>
<dbReference type="OrthoDB" id="9804858at2"/>
<keyword evidence="6" id="KW-1185">Reference proteome</keyword>
<dbReference type="InterPro" id="IPR054691">
    <property type="entry name" value="LeuA/HCS_post-cat"/>
</dbReference>
<reference evidence="5 6" key="1">
    <citation type="submission" date="2017-04" db="EMBL/GenBank/DDBJ databases">
        <title>Genomic insights into metabolism of Thermodesulfobium acidiphilum.</title>
        <authorList>
            <person name="Toshchakov S.V."/>
            <person name="Frolov E.N."/>
            <person name="Kublanov I.V."/>
            <person name="Samarov N.I."/>
            <person name="Novikov A."/>
            <person name="Lebedinsky A.V."/>
            <person name="Bonch-Osmolovskaya E.A."/>
            <person name="Chernyh N.A."/>
        </authorList>
    </citation>
    <scope>NUCLEOTIDE SEQUENCE [LARGE SCALE GENOMIC DNA]</scope>
    <source>
        <strain evidence="5 6">3127-1</strain>
    </source>
</reference>
<gene>
    <name evidence="5" type="ORF">TDSAC_0468</name>
</gene>
<keyword evidence="2 3" id="KW-0808">Transferase</keyword>
<evidence type="ECO:0000256" key="2">
    <source>
        <dbReference type="ARBA" id="ARBA00022679"/>
    </source>
</evidence>
<organism evidence="5 6">
    <name type="scientific">Thermodesulfobium acidiphilum</name>
    <dbReference type="NCBI Taxonomy" id="1794699"/>
    <lineage>
        <taxon>Bacteria</taxon>
        <taxon>Pseudomonadati</taxon>
        <taxon>Thermodesulfobiota</taxon>
        <taxon>Thermodesulfobiia</taxon>
        <taxon>Thermodesulfobiales</taxon>
        <taxon>Thermodesulfobiaceae</taxon>
        <taxon>Thermodesulfobium</taxon>
    </lineage>
</organism>
<dbReference type="Proteomes" id="UP000244792">
    <property type="component" value="Chromosome"/>
</dbReference>
<dbReference type="SUPFAM" id="SSF51569">
    <property type="entry name" value="Aldolase"/>
    <property type="match status" value="1"/>
</dbReference>
<dbReference type="Gene3D" id="3.20.20.70">
    <property type="entry name" value="Aldolase class I"/>
    <property type="match status" value="1"/>
</dbReference>
<dbReference type="InterPro" id="IPR013785">
    <property type="entry name" value="Aldolase_TIM"/>
</dbReference>
<protein>
    <submittedName>
        <fullName evidence="5">Homocitrate synthase NifV</fullName>
    </submittedName>
</protein>
<dbReference type="AlphaFoldDB" id="A0A2R4VZ70"/>
<dbReference type="CDD" id="cd07939">
    <property type="entry name" value="DRE_TIM_NifV"/>
    <property type="match status" value="1"/>
</dbReference>
<dbReference type="RefSeq" id="WP_108308684.1">
    <property type="nucleotide sequence ID" value="NZ_CP020921.1"/>
</dbReference>
<dbReference type="GO" id="GO:0046912">
    <property type="term" value="F:acyltransferase activity, acyl groups converted into alkyl on transfer"/>
    <property type="evidence" value="ECO:0007669"/>
    <property type="project" value="InterPro"/>
</dbReference>
<dbReference type="PANTHER" id="PTHR42880:SF1">
    <property type="entry name" value="ISOPROPYLMALATE_HOMOCITRATE_CITRAMALATE SYNTHASE FAMILY PROTEIN"/>
    <property type="match status" value="1"/>
</dbReference>
<evidence type="ECO:0000259" key="4">
    <source>
        <dbReference type="PROSITE" id="PS50991"/>
    </source>
</evidence>
<dbReference type="PROSITE" id="PS00815">
    <property type="entry name" value="AIPM_HOMOCIT_SYNTH_1"/>
    <property type="match status" value="1"/>
</dbReference>
<dbReference type="InterPro" id="IPR002034">
    <property type="entry name" value="AIPM/Hcit_synth_CS"/>
</dbReference>
<evidence type="ECO:0000256" key="3">
    <source>
        <dbReference type="RuleBase" id="RU003523"/>
    </source>
</evidence>
<evidence type="ECO:0000256" key="1">
    <source>
        <dbReference type="ARBA" id="ARBA00006154"/>
    </source>
</evidence>
<evidence type="ECO:0000313" key="6">
    <source>
        <dbReference type="Proteomes" id="UP000244792"/>
    </source>
</evidence>
<dbReference type="InterPro" id="IPR000891">
    <property type="entry name" value="PYR_CT"/>
</dbReference>
<dbReference type="InterPro" id="IPR013477">
    <property type="entry name" value="NifV/FrbC"/>
</dbReference>
<dbReference type="Pfam" id="PF00682">
    <property type="entry name" value="HMGL-like"/>
    <property type="match status" value="1"/>
</dbReference>
<dbReference type="PANTHER" id="PTHR42880">
    <property type="entry name" value="HOMOCITRATE SYNTHASE"/>
    <property type="match status" value="1"/>
</dbReference>
<sequence length="384" mass="42107">MFFHAFSSSEAILKNIKIVDSTLRDGEQTAGVIFTKQDKVKIAKELNDLGIYQIEAGIPAMLGEEFEAISAIVKLGLKSKIMSWNRPVLSDIDMSLKSGVDSVGISCPISPIHLHFKLGLEFDEALKLTDKAINYAKKHGLYVSTHMEDAGRAPRNFLVRFALMAKESGSDRLRICDTSSVMDPFKVHETVTYLSERVGIPLEVHMHNDFGMATANTLVGIASGSEFASVTVLGLGKMAGNASLEEVIAALKFLWGVDLGVDLKGMASLSKYVSKKSGIEIPDFKPIIGKKLFSTESGISLDARKMGEKISAFSAQDLGMVEQLVIGKHSGPKAIKNKFEEFGIQLSDEQINVILPKIKAKVLELSRTLFDKELMLIYKETFNN</sequence>
<evidence type="ECO:0000313" key="5">
    <source>
        <dbReference type="EMBL" id="AWB09843.1"/>
    </source>
</evidence>
<dbReference type="Gene3D" id="1.10.238.260">
    <property type="match status" value="1"/>
</dbReference>
<comment type="similarity">
    <text evidence="1 3">Belongs to the alpha-IPM synthase/homocitrate synthase family.</text>
</comment>